<accession>A0A6L2JV32</accession>
<dbReference type="AlphaFoldDB" id="A0A6L2JV32"/>
<proteinExistence type="predicted"/>
<evidence type="ECO:0000313" key="1">
    <source>
        <dbReference type="EMBL" id="GEU40978.1"/>
    </source>
</evidence>
<name>A0A6L2JV32_TANCI</name>
<comment type="caution">
    <text evidence="1">The sequence shown here is derived from an EMBL/GenBank/DDBJ whole genome shotgun (WGS) entry which is preliminary data.</text>
</comment>
<gene>
    <name evidence="1" type="ORF">Tci_012956</name>
</gene>
<reference evidence="1" key="1">
    <citation type="journal article" date="2019" name="Sci. Rep.">
        <title>Draft genome of Tanacetum cinerariifolium, the natural source of mosquito coil.</title>
        <authorList>
            <person name="Yamashiro T."/>
            <person name="Shiraishi A."/>
            <person name="Satake H."/>
            <person name="Nakayama K."/>
        </authorList>
    </citation>
    <scope>NUCLEOTIDE SEQUENCE</scope>
</reference>
<protein>
    <submittedName>
        <fullName evidence="1">Uncharacterized protein</fullName>
    </submittedName>
</protein>
<sequence length="288" mass="33776">MDVMVPDSSSDMSIQSHMLIHYNQIQRHHDNAIMVQKSMSMSNRRSQHQKESTYHMLIIGDYIRLVISRNPKDHIQRQARWNNAKDHYTKYKDIIKDYELERMINSKTFELQLIFSRVTFLRGRLGKLIQKLLLYQKCMGYLVRAYYSISSTRCYKDDSCWSTDLKSMATEDIISIRNFMEVLVLNHYVLVRKIFGSGFKVLGMSFSGYGFKVFGIEHIIVAGVENHPPMLEKSMYHSWASHIRLFIKGKKHGRMMLDSIDNGPLVYLTVEENGQTRPKKYSKLTEAQ</sequence>
<dbReference type="EMBL" id="BKCJ010001376">
    <property type="protein sequence ID" value="GEU40978.1"/>
    <property type="molecule type" value="Genomic_DNA"/>
</dbReference>
<organism evidence="1">
    <name type="scientific">Tanacetum cinerariifolium</name>
    <name type="common">Dalmatian daisy</name>
    <name type="synonym">Chrysanthemum cinerariifolium</name>
    <dbReference type="NCBI Taxonomy" id="118510"/>
    <lineage>
        <taxon>Eukaryota</taxon>
        <taxon>Viridiplantae</taxon>
        <taxon>Streptophyta</taxon>
        <taxon>Embryophyta</taxon>
        <taxon>Tracheophyta</taxon>
        <taxon>Spermatophyta</taxon>
        <taxon>Magnoliopsida</taxon>
        <taxon>eudicotyledons</taxon>
        <taxon>Gunneridae</taxon>
        <taxon>Pentapetalae</taxon>
        <taxon>asterids</taxon>
        <taxon>campanulids</taxon>
        <taxon>Asterales</taxon>
        <taxon>Asteraceae</taxon>
        <taxon>Asteroideae</taxon>
        <taxon>Anthemideae</taxon>
        <taxon>Anthemidinae</taxon>
        <taxon>Tanacetum</taxon>
    </lineage>
</organism>